<evidence type="ECO:0000313" key="1">
    <source>
        <dbReference type="EMBL" id="RIW17924.1"/>
    </source>
</evidence>
<name>A0A8B3DRG7_VIBHA</name>
<dbReference type="RefSeq" id="WP_114091680.1">
    <property type="nucleotide sequence ID" value="NZ_QOUW02000007.1"/>
</dbReference>
<organism evidence="1 2">
    <name type="scientific">Vibrio harveyi</name>
    <name type="common">Beneckea harveyi</name>
    <dbReference type="NCBI Taxonomy" id="669"/>
    <lineage>
        <taxon>Bacteria</taxon>
        <taxon>Pseudomonadati</taxon>
        <taxon>Pseudomonadota</taxon>
        <taxon>Gammaproteobacteria</taxon>
        <taxon>Vibrionales</taxon>
        <taxon>Vibrionaceae</taxon>
        <taxon>Vibrio</taxon>
    </lineage>
</organism>
<dbReference type="EMBL" id="QOUW02000007">
    <property type="protein sequence ID" value="RIW17924.1"/>
    <property type="molecule type" value="Genomic_DNA"/>
</dbReference>
<dbReference type="Proteomes" id="UP000253437">
    <property type="component" value="Unassembled WGS sequence"/>
</dbReference>
<reference evidence="1 2" key="1">
    <citation type="submission" date="2018-08" db="EMBL/GenBank/DDBJ databases">
        <title>Vibrio harveyi strains pathogenic to white snook Centropomus viridis Lockington (1877) and potential probiotic bacteria.</title>
        <authorList>
            <person name="Soto-Rodriguez S."/>
            <person name="Gomez-Gil B."/>
            <person name="Lozano-Olvera R."/>
        </authorList>
    </citation>
    <scope>NUCLEOTIDE SEQUENCE [LARGE SCALE GENOMIC DNA]</scope>
    <source>
        <strain evidence="1 2">CAIM 1508</strain>
    </source>
</reference>
<evidence type="ECO:0000313" key="2">
    <source>
        <dbReference type="Proteomes" id="UP000253437"/>
    </source>
</evidence>
<gene>
    <name evidence="1" type="ORF">DS957_003925</name>
</gene>
<dbReference type="AlphaFoldDB" id="A0A8B3DRG7"/>
<sequence>MNNPDINELMNKARSYESFINSKLADKTQVRREYLEVTLRQEAQAEFPELRTYHNNGALETPAELELFNNVLDTMIKKMGFTLTDNDNSAVTPEALRKRFNPDRS</sequence>
<comment type="caution">
    <text evidence="1">The sequence shown here is derived from an EMBL/GenBank/DDBJ whole genome shotgun (WGS) entry which is preliminary data.</text>
</comment>
<protein>
    <submittedName>
        <fullName evidence="1">Uncharacterized protein</fullName>
    </submittedName>
</protein>
<accession>A0A8B3DRG7</accession>
<proteinExistence type="predicted"/>